<dbReference type="AlphaFoldDB" id="A0A218WNX5"/>
<dbReference type="Proteomes" id="UP000197138">
    <property type="component" value="Unassembled WGS sequence"/>
</dbReference>
<evidence type="ECO:0000256" key="1">
    <source>
        <dbReference type="SAM" id="MobiDB-lite"/>
    </source>
</evidence>
<gene>
    <name evidence="2" type="ORF">CDL15_Pgr009127</name>
</gene>
<evidence type="ECO:0000313" key="3">
    <source>
        <dbReference type="Proteomes" id="UP000197138"/>
    </source>
</evidence>
<feature type="region of interest" description="Disordered" evidence="1">
    <location>
        <begin position="44"/>
        <end position="86"/>
    </location>
</feature>
<protein>
    <submittedName>
        <fullName evidence="2">Uncharacterized protein</fullName>
    </submittedName>
</protein>
<comment type="caution">
    <text evidence="2">The sequence shown here is derived from an EMBL/GenBank/DDBJ whole genome shotgun (WGS) entry which is preliminary data.</text>
</comment>
<reference evidence="3" key="1">
    <citation type="journal article" date="2017" name="Plant J.">
        <title>The pomegranate (Punica granatum L.) genome and the genomics of punicalagin biosynthesis.</title>
        <authorList>
            <person name="Qin G."/>
            <person name="Xu C."/>
            <person name="Ming R."/>
            <person name="Tang H."/>
            <person name="Guyot R."/>
            <person name="Kramer E.M."/>
            <person name="Hu Y."/>
            <person name="Yi X."/>
            <person name="Qi Y."/>
            <person name="Xu X."/>
            <person name="Gao Z."/>
            <person name="Pan H."/>
            <person name="Jian J."/>
            <person name="Tian Y."/>
            <person name="Yue Z."/>
            <person name="Xu Y."/>
        </authorList>
    </citation>
    <scope>NUCLEOTIDE SEQUENCE [LARGE SCALE GENOMIC DNA]</scope>
    <source>
        <strain evidence="3">cv. Dabenzi</strain>
    </source>
</reference>
<organism evidence="2 3">
    <name type="scientific">Punica granatum</name>
    <name type="common">Pomegranate</name>
    <dbReference type="NCBI Taxonomy" id="22663"/>
    <lineage>
        <taxon>Eukaryota</taxon>
        <taxon>Viridiplantae</taxon>
        <taxon>Streptophyta</taxon>
        <taxon>Embryophyta</taxon>
        <taxon>Tracheophyta</taxon>
        <taxon>Spermatophyta</taxon>
        <taxon>Magnoliopsida</taxon>
        <taxon>eudicotyledons</taxon>
        <taxon>Gunneridae</taxon>
        <taxon>Pentapetalae</taxon>
        <taxon>rosids</taxon>
        <taxon>malvids</taxon>
        <taxon>Myrtales</taxon>
        <taxon>Lythraceae</taxon>
        <taxon>Punica</taxon>
    </lineage>
</organism>
<dbReference type="EMBL" id="MTKT01003938">
    <property type="protein sequence ID" value="OWM73941.1"/>
    <property type="molecule type" value="Genomic_DNA"/>
</dbReference>
<feature type="region of interest" description="Disordered" evidence="1">
    <location>
        <begin position="1"/>
        <end position="23"/>
    </location>
</feature>
<accession>A0A218WNX5</accession>
<proteinExistence type="predicted"/>
<evidence type="ECO:0000313" key="2">
    <source>
        <dbReference type="EMBL" id="OWM73941.1"/>
    </source>
</evidence>
<sequence>MPPEGMAESPFVPHGRTGSSFTPRFVDPYPSLSLTVIMICMHDGKGSGSRSKRTKGVGCVKAHGHPPCKRAERSLDPSEALGLFAS</sequence>
<name>A0A218WNX5_PUNGR</name>